<sequence>MSRTSIQKLARIPESLRDSITCTRSKYRQLGRSGLRVSNPILGCMHFGSSRWFPWVLEEEKSLGILKAAYDSGINTWDTANVYSNGQSERIIGKALQLYKIPRHKVTLMTKCYRVVCDSENYDPGSGVTMHHDLADESKDYVNNWGLSRAAIFQAVEASLNRLNTNYIDVLQIHRYDTTVPPEETMGALNDLVRSGLVRYIGASSMWTYQFATLQYIAEKNGWAKFISMQNHYNLLYREEEREMIKYCNATGVGIIPWAPLAHGRLARAPEQKDSTLRSSLSSGGSLYGGDERGSDAIVSRVHDIALKRGWPMSHVALAWLNRKVTAPIIGISSISRMEEALDAVDKELTADEEEYLEELYLPQTIQGHT</sequence>
<dbReference type="InterPro" id="IPR036812">
    <property type="entry name" value="NAD(P)_OxRdtase_dom_sf"/>
</dbReference>
<dbReference type="PANTHER" id="PTHR43364:SF9">
    <property type="entry name" value="OXIDOREDUCTASE"/>
    <property type="match status" value="1"/>
</dbReference>
<comment type="similarity">
    <text evidence="1">Belongs to the aldo/keto reductase family.</text>
</comment>
<keyword evidence="2" id="KW-0521">NADP</keyword>
<accession>A0ABR0S8J0</accession>
<evidence type="ECO:0000313" key="5">
    <source>
        <dbReference type="EMBL" id="KAK5988141.1"/>
    </source>
</evidence>
<keyword evidence="6" id="KW-1185">Reference proteome</keyword>
<comment type="caution">
    <text evidence="5">The sequence shown here is derived from an EMBL/GenBank/DDBJ whole genome shotgun (WGS) entry which is preliminary data.</text>
</comment>
<protein>
    <submittedName>
        <fullName evidence="5">Aldo-keto reductase</fullName>
    </submittedName>
</protein>
<dbReference type="InterPro" id="IPR023210">
    <property type="entry name" value="NADP_OxRdtase_dom"/>
</dbReference>
<feature type="domain" description="NADP-dependent oxidoreductase" evidence="4">
    <location>
        <begin position="41"/>
        <end position="361"/>
    </location>
</feature>
<gene>
    <name evidence="5" type="ORF">PT974_12281</name>
</gene>
<proteinExistence type="inferred from homology"/>
<dbReference type="InterPro" id="IPR050523">
    <property type="entry name" value="AKR_Detox_Biosynth"/>
</dbReference>
<name>A0ABR0S8J0_9HYPO</name>
<evidence type="ECO:0000313" key="6">
    <source>
        <dbReference type="Proteomes" id="UP001338125"/>
    </source>
</evidence>
<organism evidence="5 6">
    <name type="scientific">Cladobotryum mycophilum</name>
    <dbReference type="NCBI Taxonomy" id="491253"/>
    <lineage>
        <taxon>Eukaryota</taxon>
        <taxon>Fungi</taxon>
        <taxon>Dikarya</taxon>
        <taxon>Ascomycota</taxon>
        <taxon>Pezizomycotina</taxon>
        <taxon>Sordariomycetes</taxon>
        <taxon>Hypocreomycetidae</taxon>
        <taxon>Hypocreales</taxon>
        <taxon>Hypocreaceae</taxon>
        <taxon>Cladobotryum</taxon>
    </lineage>
</organism>
<dbReference type="Pfam" id="PF00248">
    <property type="entry name" value="Aldo_ket_red"/>
    <property type="match status" value="1"/>
</dbReference>
<dbReference type="Proteomes" id="UP001338125">
    <property type="component" value="Unassembled WGS sequence"/>
</dbReference>
<evidence type="ECO:0000256" key="3">
    <source>
        <dbReference type="ARBA" id="ARBA00023002"/>
    </source>
</evidence>
<dbReference type="SUPFAM" id="SSF51430">
    <property type="entry name" value="NAD(P)-linked oxidoreductase"/>
    <property type="match status" value="1"/>
</dbReference>
<dbReference type="Gene3D" id="3.20.20.100">
    <property type="entry name" value="NADP-dependent oxidoreductase domain"/>
    <property type="match status" value="1"/>
</dbReference>
<evidence type="ECO:0000259" key="4">
    <source>
        <dbReference type="Pfam" id="PF00248"/>
    </source>
</evidence>
<dbReference type="EMBL" id="JAVFKD010000016">
    <property type="protein sequence ID" value="KAK5988141.1"/>
    <property type="molecule type" value="Genomic_DNA"/>
</dbReference>
<keyword evidence="3" id="KW-0560">Oxidoreductase</keyword>
<evidence type="ECO:0000256" key="1">
    <source>
        <dbReference type="ARBA" id="ARBA00007905"/>
    </source>
</evidence>
<dbReference type="PANTHER" id="PTHR43364">
    <property type="entry name" value="NADH-SPECIFIC METHYLGLYOXAL REDUCTASE-RELATED"/>
    <property type="match status" value="1"/>
</dbReference>
<dbReference type="CDD" id="cd19079">
    <property type="entry name" value="AKR_EcYajO-like"/>
    <property type="match status" value="1"/>
</dbReference>
<reference evidence="5 6" key="1">
    <citation type="submission" date="2024-01" db="EMBL/GenBank/DDBJ databases">
        <title>Complete genome of Cladobotryum mycophilum ATHUM6906.</title>
        <authorList>
            <person name="Christinaki A.C."/>
            <person name="Myridakis A.I."/>
            <person name="Kouvelis V.N."/>
        </authorList>
    </citation>
    <scope>NUCLEOTIDE SEQUENCE [LARGE SCALE GENOMIC DNA]</scope>
    <source>
        <strain evidence="5 6">ATHUM6906</strain>
    </source>
</reference>
<evidence type="ECO:0000256" key="2">
    <source>
        <dbReference type="ARBA" id="ARBA00022857"/>
    </source>
</evidence>